<evidence type="ECO:0000259" key="1">
    <source>
        <dbReference type="PROSITE" id="PS51819"/>
    </source>
</evidence>
<dbReference type="InterPro" id="IPR004360">
    <property type="entry name" value="Glyas_Fos-R_dOase_dom"/>
</dbReference>
<proteinExistence type="predicted"/>
<dbReference type="InterPro" id="IPR037523">
    <property type="entry name" value="VOC_core"/>
</dbReference>
<name>A0A6L7GAH3_9RHOB</name>
<gene>
    <name evidence="2" type="ORF">GR170_24245</name>
</gene>
<dbReference type="SUPFAM" id="SSF54593">
    <property type="entry name" value="Glyoxalase/Bleomycin resistance protein/Dihydroxybiphenyl dioxygenase"/>
    <property type="match status" value="1"/>
</dbReference>
<comment type="caution">
    <text evidence="2">The sequence shown here is derived from an EMBL/GenBank/DDBJ whole genome shotgun (WGS) entry which is preliminary data.</text>
</comment>
<dbReference type="Proteomes" id="UP000477911">
    <property type="component" value="Unassembled WGS sequence"/>
</dbReference>
<dbReference type="RefSeq" id="WP_160897067.1">
    <property type="nucleotide sequence ID" value="NZ_WUMU01000039.1"/>
</dbReference>
<sequence length="308" mass="34473">MQIIGPDEVVFGVDDVAACATYLTDFGLTRVAPDLFEALDGTAIRIRPRDDASLPPPLPTATMLRKSVYGVTDATALAEIRAELETDRTVTDTPDGGFETVDDSGFVLGFRVTTRRVLDLPGERVNSPGAAPQRLEDEVAANEDVPALPRTLSHIVYFVPNLKQAEAFYVERLKFRVTDRFEDAGPFLRPGACRDHHTLFLIQTPEYMQGLEHIAFHMQGPTELMLAGTRMVNKGYESFWGPGRHKFGSNWFWYFNSPMATHMEYDADMDLHSDDWVPRSAHTGPTHSQMFLFRSTPKWAPGPDADDH</sequence>
<accession>A0A6L7GAH3</accession>
<evidence type="ECO:0000313" key="3">
    <source>
        <dbReference type="Proteomes" id="UP000477911"/>
    </source>
</evidence>
<evidence type="ECO:0000313" key="2">
    <source>
        <dbReference type="EMBL" id="MXN20949.1"/>
    </source>
</evidence>
<dbReference type="AlphaFoldDB" id="A0A6L7GAH3"/>
<dbReference type="EMBL" id="WUMU01000039">
    <property type="protein sequence ID" value="MXN20949.1"/>
    <property type="molecule type" value="Genomic_DNA"/>
</dbReference>
<organism evidence="2 3">
    <name type="scientific">Pseudooceanicola albus</name>
    <dbReference type="NCBI Taxonomy" id="2692189"/>
    <lineage>
        <taxon>Bacteria</taxon>
        <taxon>Pseudomonadati</taxon>
        <taxon>Pseudomonadota</taxon>
        <taxon>Alphaproteobacteria</taxon>
        <taxon>Rhodobacterales</taxon>
        <taxon>Paracoccaceae</taxon>
        <taxon>Pseudooceanicola</taxon>
    </lineage>
</organism>
<protein>
    <submittedName>
        <fullName evidence="2">Glyoxalase</fullName>
    </submittedName>
</protein>
<dbReference type="InterPro" id="IPR029068">
    <property type="entry name" value="Glyas_Bleomycin-R_OHBP_Dase"/>
</dbReference>
<feature type="domain" description="VOC" evidence="1">
    <location>
        <begin position="151"/>
        <end position="268"/>
    </location>
</feature>
<dbReference type="PROSITE" id="PS51819">
    <property type="entry name" value="VOC"/>
    <property type="match status" value="1"/>
</dbReference>
<reference evidence="2 3" key="1">
    <citation type="submission" date="2019-12" db="EMBL/GenBank/DDBJ databases">
        <authorList>
            <person name="Li M."/>
        </authorList>
    </citation>
    <scope>NUCLEOTIDE SEQUENCE [LARGE SCALE GENOMIC DNA]</scope>
    <source>
        <strain evidence="2 3">GBMRC 2024</strain>
    </source>
</reference>
<keyword evidence="3" id="KW-1185">Reference proteome</keyword>
<dbReference type="Pfam" id="PF00903">
    <property type="entry name" value="Glyoxalase"/>
    <property type="match status" value="1"/>
</dbReference>
<dbReference type="Gene3D" id="3.10.180.10">
    <property type="entry name" value="2,3-Dihydroxybiphenyl 1,2-Dioxygenase, domain 1"/>
    <property type="match status" value="1"/>
</dbReference>